<dbReference type="GO" id="GO:0016020">
    <property type="term" value="C:membrane"/>
    <property type="evidence" value="ECO:0007669"/>
    <property type="project" value="InterPro"/>
</dbReference>
<dbReference type="PROSITE" id="PS50893">
    <property type="entry name" value="ABC_TRANSPORTER_2"/>
    <property type="match status" value="1"/>
</dbReference>
<evidence type="ECO:0000313" key="6">
    <source>
        <dbReference type="Proteomes" id="UP000624041"/>
    </source>
</evidence>
<dbReference type="GO" id="GO:0005524">
    <property type="term" value="F:ATP binding"/>
    <property type="evidence" value="ECO:0007669"/>
    <property type="project" value="UniProtKB-KW"/>
</dbReference>
<keyword evidence="2" id="KW-0547">Nucleotide-binding</keyword>
<dbReference type="SMART" id="SM00382">
    <property type="entry name" value="AAA"/>
    <property type="match status" value="1"/>
</dbReference>
<dbReference type="PANTHER" id="PTHR43423:SF1">
    <property type="entry name" value="ABC TRANSPORTER I FAMILY MEMBER 17"/>
    <property type="match status" value="1"/>
</dbReference>
<reference evidence="5" key="1">
    <citation type="journal article" date="2014" name="Int. J. Syst. Evol. Microbiol.">
        <title>Complete genome sequence of Corynebacterium casei LMG S-19264T (=DSM 44701T), isolated from a smear-ripened cheese.</title>
        <authorList>
            <consortium name="US DOE Joint Genome Institute (JGI-PGF)"/>
            <person name="Walter F."/>
            <person name="Albersmeier A."/>
            <person name="Kalinowski J."/>
            <person name="Ruckert C."/>
        </authorList>
    </citation>
    <scope>NUCLEOTIDE SEQUENCE</scope>
    <source>
        <strain evidence="5">JCM 17251</strain>
    </source>
</reference>
<dbReference type="GO" id="GO:0035435">
    <property type="term" value="P:phosphate ion transmembrane transport"/>
    <property type="evidence" value="ECO:0007669"/>
    <property type="project" value="InterPro"/>
</dbReference>
<comment type="caution">
    <text evidence="5">The sequence shown here is derived from an EMBL/GenBank/DDBJ whole genome shotgun (WGS) entry which is preliminary data.</text>
</comment>
<dbReference type="RefSeq" id="WP_188856674.1">
    <property type="nucleotide sequence ID" value="NZ_BMOS01000008.1"/>
</dbReference>
<dbReference type="SUPFAM" id="SSF52540">
    <property type="entry name" value="P-loop containing nucleoside triphosphate hydrolases"/>
    <property type="match status" value="1"/>
</dbReference>
<dbReference type="InterPro" id="IPR005670">
    <property type="entry name" value="PstB-like"/>
</dbReference>
<dbReference type="GO" id="GO:0005315">
    <property type="term" value="F:phosphate transmembrane transporter activity"/>
    <property type="evidence" value="ECO:0007669"/>
    <property type="project" value="InterPro"/>
</dbReference>
<dbReference type="PANTHER" id="PTHR43423">
    <property type="entry name" value="ABC TRANSPORTER I FAMILY MEMBER 17"/>
    <property type="match status" value="1"/>
</dbReference>
<reference evidence="5" key="2">
    <citation type="submission" date="2020-09" db="EMBL/GenBank/DDBJ databases">
        <authorList>
            <person name="Sun Q."/>
            <person name="Ohkuma M."/>
        </authorList>
    </citation>
    <scope>NUCLEOTIDE SEQUENCE</scope>
    <source>
        <strain evidence="5">JCM 17251</strain>
    </source>
</reference>
<dbReference type="Pfam" id="PF00005">
    <property type="entry name" value="ABC_tran"/>
    <property type="match status" value="1"/>
</dbReference>
<gene>
    <name evidence="5" type="primary">yjkB</name>
    <name evidence="5" type="ORF">GCM10007971_15050</name>
</gene>
<dbReference type="GO" id="GO:0016887">
    <property type="term" value="F:ATP hydrolysis activity"/>
    <property type="evidence" value="ECO:0007669"/>
    <property type="project" value="InterPro"/>
</dbReference>
<evidence type="ECO:0000313" key="5">
    <source>
        <dbReference type="EMBL" id="GGN55848.1"/>
    </source>
</evidence>
<organism evidence="5 6">
    <name type="scientific">Oceanobacillus indicireducens</name>
    <dbReference type="NCBI Taxonomy" id="1004261"/>
    <lineage>
        <taxon>Bacteria</taxon>
        <taxon>Bacillati</taxon>
        <taxon>Bacillota</taxon>
        <taxon>Bacilli</taxon>
        <taxon>Bacillales</taxon>
        <taxon>Bacillaceae</taxon>
        <taxon>Oceanobacillus</taxon>
    </lineage>
</organism>
<dbReference type="CDD" id="cd03260">
    <property type="entry name" value="ABC_PstB_phosphate_transporter"/>
    <property type="match status" value="1"/>
</dbReference>
<evidence type="ECO:0000256" key="3">
    <source>
        <dbReference type="ARBA" id="ARBA00022840"/>
    </source>
</evidence>
<accession>A0A917XVT9</accession>
<dbReference type="Proteomes" id="UP000624041">
    <property type="component" value="Unassembled WGS sequence"/>
</dbReference>
<name>A0A917XVT9_9BACI</name>
<evidence type="ECO:0000256" key="2">
    <source>
        <dbReference type="ARBA" id="ARBA00022741"/>
    </source>
</evidence>
<sequence>MNTEYAIELENVSYSDGPLKIIKNVSGSFRKGKITSLVGPSGAGKTTLFRLCNGLISPTHGTISIYSKNIQEYEPTKLRRNVGLALQNATMLQGTVYKNLQLPRSLAGETLTEDEAADLLTKVSLDKDLLKRNVGDLSGGQRQKVSIARTLVNQPEILLLDEITSSLDRVSTNDIENLIEKINKENGVTIIWITHNLNQATQIGDDTWVMMNGELIESGPSSLLKNPENEKVKQFAKGDFI</sequence>
<feature type="domain" description="ABC transporter" evidence="4">
    <location>
        <begin position="7"/>
        <end position="236"/>
    </location>
</feature>
<proteinExistence type="predicted"/>
<keyword evidence="6" id="KW-1185">Reference proteome</keyword>
<dbReference type="InterPro" id="IPR003439">
    <property type="entry name" value="ABC_transporter-like_ATP-bd"/>
</dbReference>
<dbReference type="InterPro" id="IPR003593">
    <property type="entry name" value="AAA+_ATPase"/>
</dbReference>
<protein>
    <submittedName>
        <fullName evidence="5">ABC transporter ATP-binding protein YjkB</fullName>
    </submittedName>
</protein>
<evidence type="ECO:0000259" key="4">
    <source>
        <dbReference type="PROSITE" id="PS50893"/>
    </source>
</evidence>
<dbReference type="EMBL" id="BMOS01000008">
    <property type="protein sequence ID" value="GGN55848.1"/>
    <property type="molecule type" value="Genomic_DNA"/>
</dbReference>
<keyword evidence="1" id="KW-0813">Transport</keyword>
<keyword evidence="3 5" id="KW-0067">ATP-binding</keyword>
<dbReference type="PROSITE" id="PS00211">
    <property type="entry name" value="ABC_TRANSPORTER_1"/>
    <property type="match status" value="1"/>
</dbReference>
<dbReference type="AlphaFoldDB" id="A0A917XVT9"/>
<dbReference type="InterPro" id="IPR017871">
    <property type="entry name" value="ABC_transporter-like_CS"/>
</dbReference>
<dbReference type="Gene3D" id="3.40.50.300">
    <property type="entry name" value="P-loop containing nucleotide triphosphate hydrolases"/>
    <property type="match status" value="1"/>
</dbReference>
<dbReference type="InterPro" id="IPR027417">
    <property type="entry name" value="P-loop_NTPase"/>
</dbReference>
<evidence type="ECO:0000256" key="1">
    <source>
        <dbReference type="ARBA" id="ARBA00022448"/>
    </source>
</evidence>